<feature type="compositionally biased region" description="Basic and acidic residues" evidence="1">
    <location>
        <begin position="17"/>
        <end position="27"/>
    </location>
</feature>
<keyword evidence="3" id="KW-1185">Reference proteome</keyword>
<feature type="compositionally biased region" description="Polar residues" evidence="1">
    <location>
        <begin position="34"/>
        <end position="50"/>
    </location>
</feature>
<name>A0A165EEH1_EXIGL</name>
<organism evidence="2 3">
    <name type="scientific">Exidia glandulosa HHB12029</name>
    <dbReference type="NCBI Taxonomy" id="1314781"/>
    <lineage>
        <taxon>Eukaryota</taxon>
        <taxon>Fungi</taxon>
        <taxon>Dikarya</taxon>
        <taxon>Basidiomycota</taxon>
        <taxon>Agaricomycotina</taxon>
        <taxon>Agaricomycetes</taxon>
        <taxon>Auriculariales</taxon>
        <taxon>Exidiaceae</taxon>
        <taxon>Exidia</taxon>
    </lineage>
</organism>
<protein>
    <submittedName>
        <fullName evidence="2">Uncharacterized protein</fullName>
    </submittedName>
</protein>
<reference evidence="2 3" key="1">
    <citation type="journal article" date="2016" name="Mol. Biol. Evol.">
        <title>Comparative Genomics of Early-Diverging Mushroom-Forming Fungi Provides Insights into the Origins of Lignocellulose Decay Capabilities.</title>
        <authorList>
            <person name="Nagy L.G."/>
            <person name="Riley R."/>
            <person name="Tritt A."/>
            <person name="Adam C."/>
            <person name="Daum C."/>
            <person name="Floudas D."/>
            <person name="Sun H."/>
            <person name="Yadav J.S."/>
            <person name="Pangilinan J."/>
            <person name="Larsson K.H."/>
            <person name="Matsuura K."/>
            <person name="Barry K."/>
            <person name="Labutti K."/>
            <person name="Kuo R."/>
            <person name="Ohm R.A."/>
            <person name="Bhattacharya S.S."/>
            <person name="Shirouzu T."/>
            <person name="Yoshinaga Y."/>
            <person name="Martin F.M."/>
            <person name="Grigoriev I.V."/>
            <person name="Hibbett D.S."/>
        </authorList>
    </citation>
    <scope>NUCLEOTIDE SEQUENCE [LARGE SCALE GENOMIC DNA]</scope>
    <source>
        <strain evidence="2 3">HHB12029</strain>
    </source>
</reference>
<evidence type="ECO:0000256" key="1">
    <source>
        <dbReference type="SAM" id="MobiDB-lite"/>
    </source>
</evidence>
<evidence type="ECO:0000313" key="2">
    <source>
        <dbReference type="EMBL" id="KZV86738.1"/>
    </source>
</evidence>
<gene>
    <name evidence="2" type="ORF">EXIGLDRAFT_724468</name>
</gene>
<dbReference type="AlphaFoldDB" id="A0A165EEH1"/>
<accession>A0A165EEH1</accession>
<evidence type="ECO:0000313" key="3">
    <source>
        <dbReference type="Proteomes" id="UP000077266"/>
    </source>
</evidence>
<dbReference type="InParanoid" id="A0A165EEH1"/>
<feature type="compositionally biased region" description="Polar residues" evidence="1">
    <location>
        <begin position="61"/>
        <end position="76"/>
    </location>
</feature>
<feature type="compositionally biased region" description="Basic and acidic residues" evidence="1">
    <location>
        <begin position="78"/>
        <end position="103"/>
    </location>
</feature>
<feature type="region of interest" description="Disordered" evidence="1">
    <location>
        <begin position="1"/>
        <end position="126"/>
    </location>
</feature>
<dbReference type="EMBL" id="KV426146">
    <property type="protein sequence ID" value="KZV86738.1"/>
    <property type="molecule type" value="Genomic_DNA"/>
</dbReference>
<dbReference type="Proteomes" id="UP000077266">
    <property type="component" value="Unassembled WGS sequence"/>
</dbReference>
<sequence>MLVRDDMPELDDLLNTEEPRLIDEGKSHLGRRSATPTSSVAAKTPGSLSVNMEEKKERNPSTKASASTSQVSTLSQKRAREETHVDDRAAKKMRVDVEHEQDIRPMAVDAPKTVTEDPLPVDEGKDDTASLLDLKTQRYIAAIRIHQPLHTVNALRLEKWKDKAHWFGKGTLSPPTKESAA</sequence>
<proteinExistence type="predicted"/>